<name>W0RH28_9BACT</name>
<keyword evidence="8" id="KW-0449">Lipoprotein</keyword>
<dbReference type="InParanoid" id="W0RH28"/>
<dbReference type="AlphaFoldDB" id="W0RH28"/>
<feature type="transmembrane region" description="Helical" evidence="7">
    <location>
        <begin position="112"/>
        <end position="130"/>
    </location>
</feature>
<dbReference type="RefSeq" id="WP_025411570.1">
    <property type="nucleotide sequence ID" value="NZ_CP007128.1"/>
</dbReference>
<dbReference type="OrthoDB" id="871140at2"/>
<protein>
    <recommendedName>
        <fullName evidence="7">Phosphatidylglycerol--prolipoprotein diacylglyceryl transferase</fullName>
        <ecNumber evidence="7">2.5.1.145</ecNumber>
    </recommendedName>
</protein>
<feature type="transmembrane region" description="Helical" evidence="7">
    <location>
        <begin position="246"/>
        <end position="264"/>
    </location>
</feature>
<dbReference type="HOGENOM" id="CLU_013386_1_2_0"/>
<dbReference type="STRING" id="861299.J421_2559"/>
<dbReference type="Proteomes" id="UP000019151">
    <property type="component" value="Chromosome"/>
</dbReference>
<dbReference type="Pfam" id="PF01790">
    <property type="entry name" value="LGT"/>
    <property type="match status" value="1"/>
</dbReference>
<dbReference type="GO" id="GO:0008961">
    <property type="term" value="F:phosphatidylglycerol-prolipoprotein diacylglyceryl transferase activity"/>
    <property type="evidence" value="ECO:0007669"/>
    <property type="project" value="UniProtKB-UniRule"/>
</dbReference>
<reference evidence="8 9" key="1">
    <citation type="journal article" date="2014" name="Genome Announc.">
        <title>Genome Sequence and Methylome of Soil Bacterium Gemmatirosa kalamazoonensis KBS708T, a Member of the Rarely Cultivated Gemmatimonadetes Phylum.</title>
        <authorList>
            <person name="Debruyn J.M."/>
            <person name="Radosevich M."/>
            <person name="Wommack K.E."/>
            <person name="Polson S.W."/>
            <person name="Hauser L.J."/>
            <person name="Fawaz M.N."/>
            <person name="Korlach J."/>
            <person name="Tsai Y.C."/>
        </authorList>
    </citation>
    <scope>NUCLEOTIDE SEQUENCE [LARGE SCALE GENOMIC DNA]</scope>
    <source>
        <strain evidence="8 9">KBS708</strain>
    </source>
</reference>
<evidence type="ECO:0000313" key="9">
    <source>
        <dbReference type="Proteomes" id="UP000019151"/>
    </source>
</evidence>
<evidence type="ECO:0000313" key="8">
    <source>
        <dbReference type="EMBL" id="AHG90096.1"/>
    </source>
</evidence>
<comment type="subcellular location">
    <subcellularLocation>
        <location evidence="7">Cell membrane</location>
        <topology evidence="7">Multi-pass membrane protein</topology>
    </subcellularLocation>
</comment>
<keyword evidence="9" id="KW-1185">Reference proteome</keyword>
<dbReference type="PANTHER" id="PTHR30589">
    <property type="entry name" value="PROLIPOPROTEIN DIACYLGLYCERYL TRANSFERASE"/>
    <property type="match status" value="1"/>
</dbReference>
<keyword evidence="6 7" id="KW-0472">Membrane</keyword>
<dbReference type="EMBL" id="CP007128">
    <property type="protein sequence ID" value="AHG90096.1"/>
    <property type="molecule type" value="Genomic_DNA"/>
</dbReference>
<evidence type="ECO:0000256" key="1">
    <source>
        <dbReference type="ARBA" id="ARBA00007150"/>
    </source>
</evidence>
<comment type="pathway">
    <text evidence="7">Protein modification; lipoprotein biosynthesis (diacylglyceryl transfer).</text>
</comment>
<evidence type="ECO:0000256" key="5">
    <source>
        <dbReference type="ARBA" id="ARBA00022989"/>
    </source>
</evidence>
<dbReference type="FunCoup" id="W0RH28">
    <property type="interactions" value="312"/>
</dbReference>
<gene>
    <name evidence="7" type="primary">lgt</name>
    <name evidence="8" type="ORF">J421_2559</name>
</gene>
<evidence type="ECO:0000256" key="2">
    <source>
        <dbReference type="ARBA" id="ARBA00022475"/>
    </source>
</evidence>
<organism evidence="8 9">
    <name type="scientific">Gemmatirosa kalamazoonensis</name>
    <dbReference type="NCBI Taxonomy" id="861299"/>
    <lineage>
        <taxon>Bacteria</taxon>
        <taxon>Pseudomonadati</taxon>
        <taxon>Gemmatimonadota</taxon>
        <taxon>Gemmatimonadia</taxon>
        <taxon>Gemmatimonadales</taxon>
        <taxon>Gemmatimonadaceae</taxon>
        <taxon>Gemmatirosa</taxon>
    </lineage>
</organism>
<dbReference type="PANTHER" id="PTHR30589:SF0">
    <property type="entry name" value="PHOSPHATIDYLGLYCEROL--PROLIPOPROTEIN DIACYLGLYCERYL TRANSFERASE"/>
    <property type="match status" value="1"/>
</dbReference>
<feature type="transmembrane region" description="Helical" evidence="7">
    <location>
        <begin position="56"/>
        <end position="76"/>
    </location>
</feature>
<feature type="transmembrane region" description="Helical" evidence="7">
    <location>
        <begin position="215"/>
        <end position="234"/>
    </location>
</feature>
<keyword evidence="2 7" id="KW-1003">Cell membrane</keyword>
<comment type="similarity">
    <text evidence="1 7">Belongs to the Lgt family.</text>
</comment>
<evidence type="ECO:0000256" key="7">
    <source>
        <dbReference type="HAMAP-Rule" id="MF_01147"/>
    </source>
</evidence>
<feature type="binding site" evidence="7">
    <location>
        <position position="131"/>
    </location>
    <ligand>
        <name>a 1,2-diacyl-sn-glycero-3-phospho-(1'-sn-glycerol)</name>
        <dbReference type="ChEBI" id="CHEBI:64716"/>
    </ligand>
</feature>
<evidence type="ECO:0000256" key="3">
    <source>
        <dbReference type="ARBA" id="ARBA00022679"/>
    </source>
</evidence>
<dbReference type="UniPathway" id="UPA00664"/>
<dbReference type="HAMAP" id="MF_01147">
    <property type="entry name" value="Lgt"/>
    <property type="match status" value="1"/>
</dbReference>
<comment type="catalytic activity">
    <reaction evidence="7">
        <text>L-cysteinyl-[prolipoprotein] + a 1,2-diacyl-sn-glycero-3-phospho-(1'-sn-glycerol) = an S-1,2-diacyl-sn-glyceryl-L-cysteinyl-[prolipoprotein] + sn-glycerol 1-phosphate + H(+)</text>
        <dbReference type="Rhea" id="RHEA:56712"/>
        <dbReference type="Rhea" id="RHEA-COMP:14679"/>
        <dbReference type="Rhea" id="RHEA-COMP:14680"/>
        <dbReference type="ChEBI" id="CHEBI:15378"/>
        <dbReference type="ChEBI" id="CHEBI:29950"/>
        <dbReference type="ChEBI" id="CHEBI:57685"/>
        <dbReference type="ChEBI" id="CHEBI:64716"/>
        <dbReference type="ChEBI" id="CHEBI:140658"/>
        <dbReference type="EC" id="2.5.1.145"/>
    </reaction>
</comment>
<keyword evidence="3 7" id="KW-0808">Transferase</keyword>
<keyword evidence="5 7" id="KW-1133">Transmembrane helix</keyword>
<dbReference type="eggNOG" id="COG0682">
    <property type="taxonomic scope" value="Bacteria"/>
</dbReference>
<accession>W0RH28</accession>
<feature type="transmembrane region" description="Helical" evidence="7">
    <location>
        <begin position="88"/>
        <end position="105"/>
    </location>
</feature>
<evidence type="ECO:0000256" key="6">
    <source>
        <dbReference type="ARBA" id="ARBA00023136"/>
    </source>
</evidence>
<proteinExistence type="inferred from homology"/>
<dbReference type="KEGG" id="gba:J421_2559"/>
<dbReference type="GO" id="GO:0042158">
    <property type="term" value="P:lipoprotein biosynthetic process"/>
    <property type="evidence" value="ECO:0007669"/>
    <property type="project" value="UniProtKB-UniRule"/>
</dbReference>
<keyword evidence="4 7" id="KW-0812">Transmembrane</keyword>
<dbReference type="EC" id="2.5.1.145" evidence="7"/>
<sequence>MSAPFTIEPATLQVGPLSLTGFGLAVLLAFAIAHIISQRELARRGHLAEAAAIPDLVTAALIGTLVGAKLYFVILTRDFGAIFSRGGFVFWGGFIGSVLACWLVIRRKGFSFLRFADVAGIAIAAGYSVGRSGCWAVGDDYGKPWDGFLAVKFPHGFPPSTAENMIRQFGAQLPATVPPWEVIGVYPTQLLEVVLGFVMFLVLWRLRAHTHREGWLFGVYCVLAGLERFVVEFLRAKDDRFAGPLSTAQLIALTITVVGVLIMWSRRGRELAPPAYAAA</sequence>
<dbReference type="InterPro" id="IPR001640">
    <property type="entry name" value="Lgt"/>
</dbReference>
<feature type="transmembrane region" description="Helical" evidence="7">
    <location>
        <begin position="183"/>
        <end position="203"/>
    </location>
</feature>
<comment type="function">
    <text evidence="7">Catalyzes the transfer of the diacylglyceryl group from phosphatidylglycerol to the sulfhydryl group of the N-terminal cysteine of a prolipoprotein, the first step in the formation of mature lipoproteins.</text>
</comment>
<dbReference type="GO" id="GO:0005886">
    <property type="term" value="C:plasma membrane"/>
    <property type="evidence" value="ECO:0007669"/>
    <property type="project" value="UniProtKB-SubCell"/>
</dbReference>
<evidence type="ECO:0000256" key="4">
    <source>
        <dbReference type="ARBA" id="ARBA00022692"/>
    </source>
</evidence>
<feature type="transmembrane region" description="Helical" evidence="7">
    <location>
        <begin position="12"/>
        <end position="36"/>
    </location>
</feature>